<dbReference type="InterPro" id="IPR000587">
    <property type="entry name" value="Creatinase_N"/>
</dbReference>
<keyword evidence="4" id="KW-1185">Reference proteome</keyword>
<reference evidence="3 4" key="1">
    <citation type="submission" date="2023-05" db="EMBL/GenBank/DDBJ databases">
        <title>YMD87, complete Genome.</title>
        <authorList>
            <person name="Zhang J."/>
            <person name="Xu X."/>
        </authorList>
    </citation>
    <scope>NUCLEOTIDE SEQUENCE [LARGE SCALE GENOMIC DNA]</scope>
    <source>
        <strain evidence="3 4">YMD87</strain>
    </source>
</reference>
<feature type="domain" description="Peptidase M24" evidence="1">
    <location>
        <begin position="214"/>
        <end position="428"/>
    </location>
</feature>
<dbReference type="Gene3D" id="3.40.350.10">
    <property type="entry name" value="Creatinase/prolidase N-terminal domain"/>
    <property type="match status" value="1"/>
</dbReference>
<dbReference type="Gene3D" id="3.90.230.10">
    <property type="entry name" value="Creatinase/methionine aminopeptidase superfamily"/>
    <property type="match status" value="1"/>
</dbReference>
<dbReference type="Pfam" id="PF01321">
    <property type="entry name" value="Creatinase_N"/>
    <property type="match status" value="1"/>
</dbReference>
<dbReference type="InterPro" id="IPR050020">
    <property type="entry name" value="DddP"/>
</dbReference>
<dbReference type="NCBIfam" id="NF043017">
    <property type="entry name" value="DimsulpropLyDddP"/>
    <property type="match status" value="1"/>
</dbReference>
<dbReference type="PANTHER" id="PTHR46112:SF2">
    <property type="entry name" value="XAA-PRO AMINOPEPTIDASE P-RELATED"/>
    <property type="match status" value="1"/>
</dbReference>
<dbReference type="SUPFAM" id="SSF55920">
    <property type="entry name" value="Creatinase/aminopeptidase"/>
    <property type="match status" value="1"/>
</dbReference>
<dbReference type="SUPFAM" id="SSF53092">
    <property type="entry name" value="Creatinase/prolidase N-terminal domain"/>
    <property type="match status" value="1"/>
</dbReference>
<dbReference type="EMBL" id="CP124616">
    <property type="protein sequence ID" value="WGW02455.1"/>
    <property type="molecule type" value="Genomic_DNA"/>
</dbReference>
<evidence type="ECO:0000313" key="4">
    <source>
        <dbReference type="Proteomes" id="UP001241605"/>
    </source>
</evidence>
<feature type="domain" description="Creatinase N-terminal" evidence="2">
    <location>
        <begin position="59"/>
        <end position="205"/>
    </location>
</feature>
<name>A0ABY8QD88_9RHOB</name>
<dbReference type="Pfam" id="PF00557">
    <property type="entry name" value="Peptidase_M24"/>
    <property type="match status" value="1"/>
</dbReference>
<dbReference type="PANTHER" id="PTHR46112">
    <property type="entry name" value="AMINOPEPTIDASE"/>
    <property type="match status" value="1"/>
</dbReference>
<evidence type="ECO:0000259" key="1">
    <source>
        <dbReference type="Pfam" id="PF00557"/>
    </source>
</evidence>
<dbReference type="InterPro" id="IPR050659">
    <property type="entry name" value="Peptidase_M24B"/>
</dbReference>
<evidence type="ECO:0000313" key="3">
    <source>
        <dbReference type="EMBL" id="WGW02455.1"/>
    </source>
</evidence>
<organism evidence="3 4">
    <name type="scientific">Tropicibacter oceani</name>
    <dbReference type="NCBI Taxonomy" id="3058420"/>
    <lineage>
        <taxon>Bacteria</taxon>
        <taxon>Pseudomonadati</taxon>
        <taxon>Pseudomonadota</taxon>
        <taxon>Alphaproteobacteria</taxon>
        <taxon>Rhodobacterales</taxon>
        <taxon>Roseobacteraceae</taxon>
        <taxon>Tropicibacter</taxon>
    </lineage>
</organism>
<dbReference type="InterPro" id="IPR036005">
    <property type="entry name" value="Creatinase/aminopeptidase-like"/>
</dbReference>
<dbReference type="Proteomes" id="UP001241605">
    <property type="component" value="Chromosome"/>
</dbReference>
<sequence>MNEHYRDTRKIDPARGALLGDNTPNDADRIEIGPTRLAYGEWAAAGLELPDLQQMRRYRWQRLVDHINARDYAGLLVFDPLNIRYATDSTNMQLWNTHNPFRAVLVCADGYMVIWDYKNSPFLSAFNPLVREARSGADLFYFDRGDKVDVAADVFSNEVRGLLAEHAPGNRRLAVDKPMIHGLRALEAQGLQIMEGEELTEKARSVKGPDEIRAMRCASHACETAVAAMEHFAREQVPLGQTSEDDIWAVLHAENIRRGGEWIETRLLTSGPRTNPWFQECGARIVQNNEIVAFDTDLIGSYGICVDISRTWWVGDRAPRADMVDAMQHAHDHIMTNMQMLRPGVRIEDLCRNTHVLRPEFQAGKYGCLMHGVGLCDEWPLVAYPDKMVPGAFDYELQAGMVLCVEALVSPQGGDFSIKLEDQVLITEDGFENLTRYPFDPRLMGAAG</sequence>
<protein>
    <submittedName>
        <fullName evidence="3">Xaa-Pro peptidase family protein</fullName>
    </submittedName>
</protein>
<dbReference type="CDD" id="cd01066">
    <property type="entry name" value="APP_MetAP"/>
    <property type="match status" value="1"/>
</dbReference>
<dbReference type="InterPro" id="IPR000994">
    <property type="entry name" value="Pept_M24"/>
</dbReference>
<proteinExistence type="predicted"/>
<evidence type="ECO:0000259" key="2">
    <source>
        <dbReference type="Pfam" id="PF01321"/>
    </source>
</evidence>
<accession>A0ABY8QD88</accession>
<gene>
    <name evidence="3" type="ORF">QF118_10895</name>
</gene>
<dbReference type="RefSeq" id="WP_282299089.1">
    <property type="nucleotide sequence ID" value="NZ_CP124616.1"/>
</dbReference>
<dbReference type="InterPro" id="IPR029149">
    <property type="entry name" value="Creatin/AminoP/Spt16_N"/>
</dbReference>